<name>A0A9D1Q8M9_9GAMM</name>
<sequence>MISNILINAIASYKSLVRINDLKKVNYFFGENGAGKTTISRLIANPDNYQNCSIDWLGSQRLSTLVYNRDFIDNNFSQNQSVKGVFT</sequence>
<dbReference type="InterPro" id="IPR027417">
    <property type="entry name" value="P-loop_NTPase"/>
</dbReference>
<dbReference type="EMBL" id="DXHP01000226">
    <property type="protein sequence ID" value="HIW07707.1"/>
    <property type="molecule type" value="Genomic_DNA"/>
</dbReference>
<dbReference type="Pfam" id="PF13166">
    <property type="entry name" value="AAA_13"/>
    <property type="match status" value="1"/>
</dbReference>
<reference evidence="2" key="2">
    <citation type="submission" date="2021-04" db="EMBL/GenBank/DDBJ databases">
        <authorList>
            <person name="Gilroy R."/>
        </authorList>
    </citation>
    <scope>NUCLEOTIDE SEQUENCE</scope>
    <source>
        <strain evidence="2">CHK160-9182</strain>
    </source>
</reference>
<dbReference type="InterPro" id="IPR026866">
    <property type="entry name" value="CR006_AAA"/>
</dbReference>
<protein>
    <submittedName>
        <fullName evidence="2">AAA family ATPase</fullName>
    </submittedName>
</protein>
<comment type="caution">
    <text evidence="2">The sequence shown here is derived from an EMBL/GenBank/DDBJ whole genome shotgun (WGS) entry which is preliminary data.</text>
</comment>
<dbReference type="Proteomes" id="UP000823934">
    <property type="component" value="Unassembled WGS sequence"/>
</dbReference>
<evidence type="ECO:0000313" key="2">
    <source>
        <dbReference type="EMBL" id="HIW07707.1"/>
    </source>
</evidence>
<dbReference type="AlphaFoldDB" id="A0A9D1Q8M9"/>
<dbReference type="Gene3D" id="3.40.50.300">
    <property type="entry name" value="P-loop containing nucleotide triphosphate hydrolases"/>
    <property type="match status" value="1"/>
</dbReference>
<proteinExistence type="predicted"/>
<dbReference type="SUPFAM" id="SSF52540">
    <property type="entry name" value="P-loop containing nucleoside triphosphate hydrolases"/>
    <property type="match status" value="1"/>
</dbReference>
<accession>A0A9D1Q8M9</accession>
<organism evidence="2 3">
    <name type="scientific">Candidatus Ignatzschineria merdigallinarum</name>
    <dbReference type="NCBI Taxonomy" id="2838621"/>
    <lineage>
        <taxon>Bacteria</taxon>
        <taxon>Pseudomonadati</taxon>
        <taxon>Pseudomonadota</taxon>
        <taxon>Gammaproteobacteria</taxon>
        <taxon>Cardiobacteriales</taxon>
        <taxon>Ignatzschineriaceae</taxon>
        <taxon>Ignatzschineria</taxon>
    </lineage>
</organism>
<feature type="domain" description="Protein CR006 P-loop" evidence="1">
    <location>
        <begin position="16"/>
        <end position="87"/>
    </location>
</feature>
<gene>
    <name evidence="2" type="ORF">H9889_10375</name>
</gene>
<evidence type="ECO:0000313" key="3">
    <source>
        <dbReference type="Proteomes" id="UP000823934"/>
    </source>
</evidence>
<evidence type="ECO:0000259" key="1">
    <source>
        <dbReference type="Pfam" id="PF13166"/>
    </source>
</evidence>
<reference evidence="2" key="1">
    <citation type="journal article" date="2021" name="PeerJ">
        <title>Extensive microbial diversity within the chicken gut microbiome revealed by metagenomics and culture.</title>
        <authorList>
            <person name="Gilroy R."/>
            <person name="Ravi A."/>
            <person name="Getino M."/>
            <person name="Pursley I."/>
            <person name="Horton D.L."/>
            <person name="Alikhan N.F."/>
            <person name="Baker D."/>
            <person name="Gharbi K."/>
            <person name="Hall N."/>
            <person name="Watson M."/>
            <person name="Adriaenssens E.M."/>
            <person name="Foster-Nyarko E."/>
            <person name="Jarju S."/>
            <person name="Secka A."/>
            <person name="Antonio M."/>
            <person name="Oren A."/>
            <person name="Chaudhuri R.R."/>
            <person name="La Ragione R."/>
            <person name="Hildebrand F."/>
            <person name="Pallen M.J."/>
        </authorList>
    </citation>
    <scope>NUCLEOTIDE SEQUENCE</scope>
    <source>
        <strain evidence="2">CHK160-9182</strain>
    </source>
</reference>